<organism evidence="3 4">
    <name type="scientific">Methylobacterium iners</name>
    <dbReference type="NCBI Taxonomy" id="418707"/>
    <lineage>
        <taxon>Bacteria</taxon>
        <taxon>Pseudomonadati</taxon>
        <taxon>Pseudomonadota</taxon>
        <taxon>Alphaproteobacteria</taxon>
        <taxon>Hyphomicrobiales</taxon>
        <taxon>Methylobacteriaceae</taxon>
        <taxon>Methylobacterium</taxon>
    </lineage>
</organism>
<dbReference type="SUPFAM" id="SSF55729">
    <property type="entry name" value="Acyl-CoA N-acyltransferases (Nat)"/>
    <property type="match status" value="1"/>
</dbReference>
<evidence type="ECO:0000259" key="2">
    <source>
        <dbReference type="Pfam" id="PF13480"/>
    </source>
</evidence>
<evidence type="ECO:0000313" key="3">
    <source>
        <dbReference type="EMBL" id="GJD94415.1"/>
    </source>
</evidence>
<dbReference type="Gene3D" id="3.40.630.30">
    <property type="match status" value="1"/>
</dbReference>
<sequence length="218" mass="23745">MTGPFASGDEWLQGHSKKTRQNYRRGQKFIAEQGALSFRLLPPDEPRGPLLERLAELKRKWLAATGKVSDLYDDGSQTLAALVDVLAEAGILRIFVLECDGTAIAIAVNFEQAGRMMAFVTAYDPAFERGSPGMVLMVDYIQWSIDRGLDMVDFLCGAEPFKQRFATSSVQMESATGMRTLPGAVAVLADRAVETARTLRARCTAPATAPARQAEAAE</sequence>
<name>A0ABQ4RUD9_9HYPH</name>
<dbReference type="Pfam" id="PF13480">
    <property type="entry name" value="Acetyltransf_6"/>
    <property type="match status" value="1"/>
</dbReference>
<evidence type="ECO:0000313" key="4">
    <source>
        <dbReference type="Proteomes" id="UP001055125"/>
    </source>
</evidence>
<feature type="domain" description="BioF2-like acetyltransferase" evidence="2">
    <location>
        <begin position="17"/>
        <end position="163"/>
    </location>
</feature>
<gene>
    <name evidence="3" type="ORF">OCOJLMKI_1617</name>
</gene>
<dbReference type="InterPro" id="IPR016181">
    <property type="entry name" value="Acyl_CoA_acyltransferase"/>
</dbReference>
<keyword evidence="4" id="KW-1185">Reference proteome</keyword>
<evidence type="ECO:0000256" key="1">
    <source>
        <dbReference type="SAM" id="MobiDB-lite"/>
    </source>
</evidence>
<proteinExistence type="predicted"/>
<dbReference type="Proteomes" id="UP001055125">
    <property type="component" value="Unassembled WGS sequence"/>
</dbReference>
<reference evidence="3" key="1">
    <citation type="journal article" date="2021" name="Front. Microbiol.">
        <title>Comprehensive Comparative Genomics and Phenotyping of Methylobacterium Species.</title>
        <authorList>
            <person name="Alessa O."/>
            <person name="Ogura Y."/>
            <person name="Fujitani Y."/>
            <person name="Takami H."/>
            <person name="Hayashi T."/>
            <person name="Sahin N."/>
            <person name="Tani A."/>
        </authorList>
    </citation>
    <scope>NUCLEOTIDE SEQUENCE</scope>
    <source>
        <strain evidence="3">DSM 19015</strain>
    </source>
</reference>
<reference evidence="3" key="2">
    <citation type="submission" date="2021-08" db="EMBL/GenBank/DDBJ databases">
        <authorList>
            <person name="Tani A."/>
            <person name="Ola A."/>
            <person name="Ogura Y."/>
            <person name="Katsura K."/>
            <person name="Hayashi T."/>
        </authorList>
    </citation>
    <scope>NUCLEOTIDE SEQUENCE</scope>
    <source>
        <strain evidence="3">DSM 19015</strain>
    </source>
</reference>
<feature type="region of interest" description="Disordered" evidence="1">
    <location>
        <begin position="1"/>
        <end position="20"/>
    </location>
</feature>
<accession>A0ABQ4RUD9</accession>
<dbReference type="InterPro" id="IPR038740">
    <property type="entry name" value="BioF2-like_GNAT_dom"/>
</dbReference>
<protein>
    <recommendedName>
        <fullName evidence="2">BioF2-like acetyltransferase domain-containing protein</fullName>
    </recommendedName>
</protein>
<dbReference type="EMBL" id="BPQP01000022">
    <property type="protein sequence ID" value="GJD94415.1"/>
    <property type="molecule type" value="Genomic_DNA"/>
</dbReference>
<comment type="caution">
    <text evidence="3">The sequence shown here is derived from an EMBL/GenBank/DDBJ whole genome shotgun (WGS) entry which is preliminary data.</text>
</comment>